<protein>
    <submittedName>
        <fullName evidence="1">Uncharacterized protein</fullName>
    </submittedName>
</protein>
<sequence>MDQLLTQVISLNWGHNQSVRAREFVRDDLEKGAHGGSGRTQAITVTANDIKRRTRRAEVR</sequence>
<gene>
    <name evidence="1" type="ORF">MSZNOR_0979</name>
</gene>
<evidence type="ECO:0000313" key="1">
    <source>
        <dbReference type="EMBL" id="CAI8768282.1"/>
    </source>
</evidence>
<name>A0ABN8WYZ7_9GAMM</name>
<dbReference type="Proteomes" id="UP001162030">
    <property type="component" value="Chromosome"/>
</dbReference>
<dbReference type="EMBL" id="OX458333">
    <property type="protein sequence ID" value="CAI8768282.1"/>
    <property type="molecule type" value="Genomic_DNA"/>
</dbReference>
<proteinExistence type="predicted"/>
<reference evidence="1 2" key="1">
    <citation type="submission" date="2023-03" db="EMBL/GenBank/DDBJ databases">
        <authorList>
            <person name="Pearce D."/>
        </authorList>
    </citation>
    <scope>NUCLEOTIDE SEQUENCE [LARGE SCALE GENOMIC DNA]</scope>
    <source>
        <strain evidence="1">Msz</strain>
    </source>
</reference>
<organism evidence="1 2">
    <name type="scientific">Methylocaldum szegediense</name>
    <dbReference type="NCBI Taxonomy" id="73780"/>
    <lineage>
        <taxon>Bacteria</taxon>
        <taxon>Pseudomonadati</taxon>
        <taxon>Pseudomonadota</taxon>
        <taxon>Gammaproteobacteria</taxon>
        <taxon>Methylococcales</taxon>
        <taxon>Methylococcaceae</taxon>
        <taxon>Methylocaldum</taxon>
    </lineage>
</organism>
<keyword evidence="2" id="KW-1185">Reference proteome</keyword>
<accession>A0ABN8WYZ7</accession>
<evidence type="ECO:0000313" key="2">
    <source>
        <dbReference type="Proteomes" id="UP001162030"/>
    </source>
</evidence>